<evidence type="ECO:0000313" key="3">
    <source>
        <dbReference type="EMBL" id="CRL28917.1"/>
    </source>
</evidence>
<evidence type="ECO:0000256" key="1">
    <source>
        <dbReference type="SAM" id="MobiDB-lite"/>
    </source>
</evidence>
<feature type="region of interest" description="Disordered" evidence="1">
    <location>
        <begin position="40"/>
        <end position="59"/>
    </location>
</feature>
<gene>
    <name evidence="3" type="ORF">PCAMFM013_S031g000085</name>
</gene>
<keyword evidence="2" id="KW-0812">Transmembrane</keyword>
<dbReference type="AlphaFoldDB" id="A0A0G4PR67"/>
<reference evidence="3 4" key="1">
    <citation type="journal article" date="2014" name="Nat. Commun.">
        <title>Multiple recent horizontal transfers of a large genomic region in cheese making fungi.</title>
        <authorList>
            <person name="Cheeseman K."/>
            <person name="Ropars J."/>
            <person name="Renault P."/>
            <person name="Dupont J."/>
            <person name="Gouzy J."/>
            <person name="Branca A."/>
            <person name="Abraham A.L."/>
            <person name="Ceppi M."/>
            <person name="Conseiller E."/>
            <person name="Debuchy R."/>
            <person name="Malagnac F."/>
            <person name="Goarin A."/>
            <person name="Silar P."/>
            <person name="Lacoste S."/>
            <person name="Sallet E."/>
            <person name="Bensimon A."/>
            <person name="Giraud T."/>
            <person name="Brygoo Y."/>
        </authorList>
    </citation>
    <scope>NUCLEOTIDE SEQUENCE [LARGE SCALE GENOMIC DNA]</scope>
    <source>
        <strain evidence="4">FM 013</strain>
    </source>
</reference>
<dbReference type="Proteomes" id="UP000053732">
    <property type="component" value="Unassembled WGS sequence"/>
</dbReference>
<name>A0A0G4PR67_PENC3</name>
<sequence length="127" mass="14287">MNRHIFRRLLSQPVANNGSELRDHQANERTFMSWNLAASKTSSEANSDGTLSNRQTENTPIVPEYANDHVASHVCQVISIWSFGYSLAQYTSTRRNLLLRRYVPSIWGPVFVTLGSLGMYGITLKLG</sequence>
<protein>
    <submittedName>
        <fullName evidence="3">Uncharacterized protein</fullName>
    </submittedName>
</protein>
<evidence type="ECO:0000256" key="2">
    <source>
        <dbReference type="SAM" id="Phobius"/>
    </source>
</evidence>
<keyword evidence="2" id="KW-0472">Membrane</keyword>
<keyword evidence="4" id="KW-1185">Reference proteome</keyword>
<dbReference type="EMBL" id="HG793164">
    <property type="protein sequence ID" value="CRL28917.1"/>
    <property type="molecule type" value="Genomic_DNA"/>
</dbReference>
<accession>A0A0G4PR67</accession>
<keyword evidence="2" id="KW-1133">Transmembrane helix</keyword>
<evidence type="ECO:0000313" key="4">
    <source>
        <dbReference type="Proteomes" id="UP000053732"/>
    </source>
</evidence>
<proteinExistence type="predicted"/>
<feature type="transmembrane region" description="Helical" evidence="2">
    <location>
        <begin position="102"/>
        <end position="122"/>
    </location>
</feature>
<organism evidence="3 4">
    <name type="scientific">Penicillium camemberti (strain FM 013)</name>
    <dbReference type="NCBI Taxonomy" id="1429867"/>
    <lineage>
        <taxon>Eukaryota</taxon>
        <taxon>Fungi</taxon>
        <taxon>Dikarya</taxon>
        <taxon>Ascomycota</taxon>
        <taxon>Pezizomycotina</taxon>
        <taxon>Eurotiomycetes</taxon>
        <taxon>Eurotiomycetidae</taxon>
        <taxon>Eurotiales</taxon>
        <taxon>Aspergillaceae</taxon>
        <taxon>Penicillium</taxon>
    </lineage>
</organism>